<keyword evidence="3" id="KW-1185">Reference proteome</keyword>
<dbReference type="Proteomes" id="UP000664369">
    <property type="component" value="Unassembled WGS sequence"/>
</dbReference>
<dbReference type="RefSeq" id="WP_208178221.1">
    <property type="nucleotide sequence ID" value="NZ_JAGETZ010000017.1"/>
</dbReference>
<name>A0ABS3QMJ9_9BACT</name>
<comment type="caution">
    <text evidence="2">The sequence shown here is derived from an EMBL/GenBank/DDBJ whole genome shotgun (WGS) entry which is preliminary data.</text>
</comment>
<evidence type="ECO:0000313" key="3">
    <source>
        <dbReference type="Proteomes" id="UP000664369"/>
    </source>
</evidence>
<dbReference type="EMBL" id="JAGETZ010000017">
    <property type="protein sequence ID" value="MBO2012485.1"/>
    <property type="molecule type" value="Genomic_DNA"/>
</dbReference>
<feature type="coiled-coil region" evidence="1">
    <location>
        <begin position="21"/>
        <end position="66"/>
    </location>
</feature>
<accession>A0ABS3QMJ9</accession>
<proteinExistence type="predicted"/>
<organism evidence="2 3">
    <name type="scientific">Hymenobacter negativus</name>
    <dbReference type="NCBI Taxonomy" id="2795026"/>
    <lineage>
        <taxon>Bacteria</taxon>
        <taxon>Pseudomonadati</taxon>
        <taxon>Bacteroidota</taxon>
        <taxon>Cytophagia</taxon>
        <taxon>Cytophagales</taxon>
        <taxon>Hymenobacteraceae</taxon>
        <taxon>Hymenobacter</taxon>
    </lineage>
</organism>
<reference evidence="2 3" key="1">
    <citation type="submission" date="2021-03" db="EMBL/GenBank/DDBJ databases">
        <authorList>
            <person name="Kim M.K."/>
        </authorList>
    </citation>
    <scope>NUCLEOTIDE SEQUENCE [LARGE SCALE GENOMIC DNA]</scope>
    <source>
        <strain evidence="2 3">BT442</strain>
    </source>
</reference>
<sequence>MFGLEHADVRTVDYEALAMLNVSATQELARQLAELQKQNADLRQFRAEASTQTADLAQRLQALENLLGAKASVK</sequence>
<evidence type="ECO:0000256" key="1">
    <source>
        <dbReference type="SAM" id="Coils"/>
    </source>
</evidence>
<protein>
    <submittedName>
        <fullName evidence="2">Uncharacterized protein</fullName>
    </submittedName>
</protein>
<gene>
    <name evidence="2" type="ORF">J4E00_25710</name>
</gene>
<keyword evidence="1" id="KW-0175">Coiled coil</keyword>
<evidence type="ECO:0000313" key="2">
    <source>
        <dbReference type="EMBL" id="MBO2012485.1"/>
    </source>
</evidence>